<keyword evidence="5" id="KW-0862">Zinc</keyword>
<dbReference type="EMBL" id="VIIS01000015">
    <property type="protein sequence ID" value="KAF0314523.1"/>
    <property type="molecule type" value="Genomic_DNA"/>
</dbReference>
<keyword evidence="12" id="KW-1185">Reference proteome</keyword>
<comment type="caution">
    <text evidence="11">The sequence shown here is derived from an EMBL/GenBank/DDBJ whole genome shotgun (WGS) entry which is preliminary data.</text>
</comment>
<feature type="domain" description="Zinc finger C2H2 LYAR-type" evidence="9">
    <location>
        <begin position="1"/>
        <end position="25"/>
    </location>
</feature>
<dbReference type="Proteomes" id="UP000440578">
    <property type="component" value="Unassembled WGS sequence"/>
</dbReference>
<dbReference type="GO" id="GO:0008270">
    <property type="term" value="F:zinc ion binding"/>
    <property type="evidence" value="ECO:0007669"/>
    <property type="project" value="UniProtKB-KW"/>
</dbReference>
<evidence type="ECO:0000256" key="2">
    <source>
        <dbReference type="ARBA" id="ARBA00022723"/>
    </source>
</evidence>
<keyword evidence="4 7" id="KW-0863">Zinc-finger</keyword>
<reference evidence="11 12" key="1">
    <citation type="submission" date="2019-07" db="EMBL/GenBank/DDBJ databases">
        <title>Draft genome assembly of a fouling barnacle, Amphibalanus amphitrite (Darwin, 1854): The first reference genome for Thecostraca.</title>
        <authorList>
            <person name="Kim W."/>
        </authorList>
    </citation>
    <scope>NUCLEOTIDE SEQUENCE [LARGE SCALE GENOMIC DNA]</scope>
    <source>
        <strain evidence="11">SNU_AA5</strain>
        <tissue evidence="11">Soma without cirri and trophi</tissue>
    </source>
</reference>
<dbReference type="InterPro" id="IPR014898">
    <property type="entry name" value="Znf_C2H2_LYAR"/>
</dbReference>
<dbReference type="InterPro" id="IPR036236">
    <property type="entry name" value="Znf_C2H2_sf"/>
</dbReference>
<name>A0A6A4X8D4_AMPAM</name>
<feature type="compositionally biased region" description="Basic residues" evidence="8">
    <location>
        <begin position="176"/>
        <end position="192"/>
    </location>
</feature>
<evidence type="ECO:0000259" key="9">
    <source>
        <dbReference type="Pfam" id="PF08790"/>
    </source>
</evidence>
<gene>
    <name evidence="11" type="primary">Lyar</name>
    <name evidence="11" type="ORF">FJT64_001526</name>
</gene>
<evidence type="ECO:0000256" key="5">
    <source>
        <dbReference type="ARBA" id="ARBA00022833"/>
    </source>
</evidence>
<dbReference type="OrthoDB" id="21474at2759"/>
<organism evidence="11 12">
    <name type="scientific">Amphibalanus amphitrite</name>
    <name type="common">Striped barnacle</name>
    <name type="synonym">Balanus amphitrite</name>
    <dbReference type="NCBI Taxonomy" id="1232801"/>
    <lineage>
        <taxon>Eukaryota</taxon>
        <taxon>Metazoa</taxon>
        <taxon>Ecdysozoa</taxon>
        <taxon>Arthropoda</taxon>
        <taxon>Crustacea</taxon>
        <taxon>Multicrustacea</taxon>
        <taxon>Cirripedia</taxon>
        <taxon>Thoracica</taxon>
        <taxon>Thoracicalcarea</taxon>
        <taxon>Balanomorpha</taxon>
        <taxon>Balanoidea</taxon>
        <taxon>Balanidae</taxon>
        <taxon>Amphibalaninae</taxon>
        <taxon>Amphibalanus</taxon>
    </lineage>
</organism>
<dbReference type="PANTHER" id="PTHR13100:SF10">
    <property type="entry name" value="CELL GROWTH-REGULATING NUCLEOLAR PROTEIN"/>
    <property type="match status" value="1"/>
</dbReference>
<feature type="region of interest" description="Disordered" evidence="8">
    <location>
        <begin position="116"/>
        <end position="239"/>
    </location>
</feature>
<keyword evidence="6" id="KW-0539">Nucleus</keyword>
<evidence type="ECO:0000256" key="1">
    <source>
        <dbReference type="ARBA" id="ARBA00004123"/>
    </source>
</evidence>
<evidence type="ECO:0000256" key="6">
    <source>
        <dbReference type="ARBA" id="ARBA00023242"/>
    </source>
</evidence>
<dbReference type="GO" id="GO:0000122">
    <property type="term" value="P:negative regulation of transcription by RNA polymerase II"/>
    <property type="evidence" value="ECO:0007669"/>
    <property type="project" value="TreeGrafter"/>
</dbReference>
<dbReference type="GO" id="GO:0005730">
    <property type="term" value="C:nucleolus"/>
    <property type="evidence" value="ECO:0007669"/>
    <property type="project" value="TreeGrafter"/>
</dbReference>
<dbReference type="PROSITE" id="PS51804">
    <property type="entry name" value="ZF_C2HC_LYAR"/>
    <property type="match status" value="1"/>
</dbReference>
<comment type="subcellular location">
    <subcellularLocation>
        <location evidence="1">Nucleus</location>
    </subcellularLocation>
</comment>
<keyword evidence="3" id="KW-0677">Repeat</keyword>
<dbReference type="GO" id="GO:0003677">
    <property type="term" value="F:DNA binding"/>
    <property type="evidence" value="ECO:0007669"/>
    <property type="project" value="InterPro"/>
</dbReference>
<dbReference type="SUPFAM" id="SSF57667">
    <property type="entry name" value="beta-beta-alpha zinc fingers"/>
    <property type="match status" value="1"/>
</dbReference>
<feature type="compositionally biased region" description="Acidic residues" evidence="8">
    <location>
        <begin position="214"/>
        <end position="227"/>
    </location>
</feature>
<dbReference type="Pfam" id="PF25879">
    <property type="entry name" value="WHD_LYAR"/>
    <property type="match status" value="1"/>
</dbReference>
<evidence type="ECO:0000313" key="11">
    <source>
        <dbReference type="EMBL" id="KAF0314523.1"/>
    </source>
</evidence>
<evidence type="ECO:0000259" key="10">
    <source>
        <dbReference type="Pfam" id="PF25879"/>
    </source>
</evidence>
<proteinExistence type="predicted"/>
<evidence type="ECO:0000256" key="3">
    <source>
        <dbReference type="ARBA" id="ARBA00022737"/>
    </source>
</evidence>
<dbReference type="AlphaFoldDB" id="A0A6A4X8D4"/>
<dbReference type="PANTHER" id="PTHR13100">
    <property type="entry name" value="CELL GROWTH-REGULATING NUCLEOLAR PROTEIN LYAR"/>
    <property type="match status" value="1"/>
</dbReference>
<evidence type="ECO:0000256" key="7">
    <source>
        <dbReference type="PROSITE-ProRule" id="PRU01145"/>
    </source>
</evidence>
<evidence type="ECO:0000256" key="8">
    <source>
        <dbReference type="SAM" id="MobiDB-lite"/>
    </source>
</evidence>
<dbReference type="GO" id="GO:0006364">
    <property type="term" value="P:rRNA processing"/>
    <property type="evidence" value="ECO:0007669"/>
    <property type="project" value="TreeGrafter"/>
</dbReference>
<protein>
    <submittedName>
        <fullName evidence="11">Cell growth-regulating nucleolar protein</fullName>
    </submittedName>
</protein>
<dbReference type="Pfam" id="PF08790">
    <property type="entry name" value="zf-LYAR"/>
    <property type="match status" value="1"/>
</dbReference>
<evidence type="ECO:0000256" key="4">
    <source>
        <dbReference type="ARBA" id="ARBA00022771"/>
    </source>
</evidence>
<feature type="domain" description="Cell growth-regulating nucleolar protein-like winged helix" evidence="10">
    <location>
        <begin position="261"/>
        <end position="335"/>
    </location>
</feature>
<keyword evidence="2" id="KW-0479">Metal-binding</keyword>
<dbReference type="InterPro" id="IPR039999">
    <property type="entry name" value="LYAR"/>
</dbReference>
<sequence length="336" mass="37585">MDCGKDFWGEDYKQHNKCISEEAKYAAKGWEPKASANKGERKQEAWIESINNVVGKTTDISPAVRDLLATLSQHSNIPRKKKKFLNFVSNSIRVRNSVLVEEAWKIFEAAIAKPAEEAPAATASEKKKENGASQSQETESKEEMLDNATSKKKKKKKANSEPIPEETVSEDAPVVKKSKREKKMERSKKKNKLAQNGAPEENGVKQGKRKHQEADDDVDEGIPDEECGGGAKKRKLEAEPAVERLNDTLDESSLASAQASKKFDWTGVVLALLGNRDDHELSLKKLRKKVVSEYECRGCEGKPNTSKEEIWAKLDKKLKKMPQVKVIRDNVKLVSV</sequence>
<accession>A0A6A4X8D4</accession>
<dbReference type="InterPro" id="IPR058719">
    <property type="entry name" value="WHD_LYAR"/>
</dbReference>
<evidence type="ECO:0000313" key="12">
    <source>
        <dbReference type="Proteomes" id="UP000440578"/>
    </source>
</evidence>